<dbReference type="EMBL" id="CP022198">
    <property type="protein sequence ID" value="AXA67844.1"/>
    <property type="molecule type" value="Genomic_DNA"/>
</dbReference>
<dbReference type="PANTHER" id="PTHR12110">
    <property type="entry name" value="HYDROXYPYRUVATE ISOMERASE"/>
    <property type="match status" value="1"/>
</dbReference>
<dbReference type="Proteomes" id="UP000250579">
    <property type="component" value="Chromosome"/>
</dbReference>
<dbReference type="InterPro" id="IPR013022">
    <property type="entry name" value="Xyl_isomerase-like_TIM-brl"/>
</dbReference>
<proteinExistence type="predicted"/>
<dbReference type="GO" id="GO:0016853">
    <property type="term" value="F:isomerase activity"/>
    <property type="evidence" value="ECO:0007669"/>
    <property type="project" value="UniProtKB-KW"/>
</dbReference>
<name>A0A2Z5ABH5_9PSED</name>
<evidence type="ECO:0000259" key="1">
    <source>
        <dbReference type="Pfam" id="PF01261"/>
    </source>
</evidence>
<dbReference type="RefSeq" id="WP_208691915.1">
    <property type="nucleotide sequence ID" value="NZ_CP022198.1"/>
</dbReference>
<dbReference type="InterPro" id="IPR050312">
    <property type="entry name" value="IolE/XylAMocC-like"/>
</dbReference>
<feature type="domain" description="Xylose isomerase-like TIM barrel" evidence="1">
    <location>
        <begin position="37"/>
        <end position="267"/>
    </location>
</feature>
<organism evidence="2 3">
    <name type="scientific">Pseudomonas oryzihabitans</name>
    <dbReference type="NCBI Taxonomy" id="47885"/>
    <lineage>
        <taxon>Bacteria</taxon>
        <taxon>Pseudomonadati</taxon>
        <taxon>Pseudomonadota</taxon>
        <taxon>Gammaproteobacteria</taxon>
        <taxon>Pseudomonadales</taxon>
        <taxon>Pseudomonadaceae</taxon>
        <taxon>Pseudomonas</taxon>
    </lineage>
</organism>
<sequence>MNKNNVELIASYWTIAGDTYPGAPSEISPYSLQQRAEAASKAGWKGMGLVFEDIVSAVQKQGMSTVRKIFDDNGITHREVEFLVDWHLQGERRAFSDSIRDQLLDIAGDLGATRIKGAGGLFEEGDPDVPAMREAFAVWCDKAAAYGVDVALEFLPFSSVNTIDKALAVTKGVRPNGGVLVDTWHVARGGMSYDEIAKIPVDLIKGVELNDADATLVGDFFNDSTHHRKLCGEGDLNTAAFIQAIVDRGYTGAYGVEIISKELRAMPLEVAAKRVFETTMAQFENIRFPEVAA</sequence>
<protein>
    <submittedName>
        <fullName evidence="2">Xylose isomerase</fullName>
    </submittedName>
</protein>
<reference evidence="2 3" key="1">
    <citation type="submission" date="2017-06" db="EMBL/GenBank/DDBJ databases">
        <title>Evolution towards high GC content and high-temperature stress adaptation in endophytic Pseudomonas oryzihabitans impacted its plant-growth promoting traits.</title>
        <authorList>
            <person name="Nascimento F.X."/>
        </authorList>
    </citation>
    <scope>NUCLEOTIDE SEQUENCE [LARGE SCALE GENOMIC DNA]</scope>
    <source>
        <strain evidence="2 3">MS8</strain>
    </source>
</reference>
<evidence type="ECO:0000313" key="2">
    <source>
        <dbReference type="EMBL" id="AXA67844.1"/>
    </source>
</evidence>
<accession>A0A2Z5ABH5</accession>
<dbReference type="SUPFAM" id="SSF51658">
    <property type="entry name" value="Xylose isomerase-like"/>
    <property type="match status" value="1"/>
</dbReference>
<dbReference type="Gene3D" id="3.20.20.150">
    <property type="entry name" value="Divalent-metal-dependent TIM barrel enzymes"/>
    <property type="match status" value="1"/>
</dbReference>
<dbReference type="Pfam" id="PF01261">
    <property type="entry name" value="AP_endonuc_2"/>
    <property type="match status" value="1"/>
</dbReference>
<dbReference type="PANTHER" id="PTHR12110:SF48">
    <property type="entry name" value="BLL3656 PROTEIN"/>
    <property type="match status" value="1"/>
</dbReference>
<keyword evidence="2" id="KW-0413">Isomerase</keyword>
<gene>
    <name evidence="2" type="ORF">CE139_19245</name>
</gene>
<dbReference type="InterPro" id="IPR036237">
    <property type="entry name" value="Xyl_isomerase-like_sf"/>
</dbReference>
<evidence type="ECO:0000313" key="3">
    <source>
        <dbReference type="Proteomes" id="UP000250579"/>
    </source>
</evidence>
<dbReference type="AlphaFoldDB" id="A0A2Z5ABH5"/>